<dbReference type="Proteomes" id="UP000637632">
    <property type="component" value="Unassembled WGS sequence"/>
</dbReference>
<protein>
    <submittedName>
        <fullName evidence="2">Uncharacterized protein</fullName>
    </submittedName>
</protein>
<feature type="compositionally biased region" description="Basic and acidic residues" evidence="1">
    <location>
        <begin position="48"/>
        <end position="64"/>
    </location>
</feature>
<proteinExistence type="predicted"/>
<dbReference type="EMBL" id="JACOFT010000007">
    <property type="protein sequence ID" value="MBC3813098.1"/>
    <property type="molecule type" value="Genomic_DNA"/>
</dbReference>
<evidence type="ECO:0000256" key="1">
    <source>
        <dbReference type="SAM" id="MobiDB-lite"/>
    </source>
</evidence>
<evidence type="ECO:0000313" key="2">
    <source>
        <dbReference type="EMBL" id="MBC3813098.1"/>
    </source>
</evidence>
<organism evidence="2 3">
    <name type="scientific">Undibacterium aquatile</name>
    <dbReference type="NCBI Taxonomy" id="1537398"/>
    <lineage>
        <taxon>Bacteria</taxon>
        <taxon>Pseudomonadati</taxon>
        <taxon>Pseudomonadota</taxon>
        <taxon>Betaproteobacteria</taxon>
        <taxon>Burkholderiales</taxon>
        <taxon>Oxalobacteraceae</taxon>
        <taxon>Undibacterium</taxon>
    </lineage>
</organism>
<feature type="region of interest" description="Disordered" evidence="1">
    <location>
        <begin position="48"/>
        <end position="78"/>
    </location>
</feature>
<comment type="caution">
    <text evidence="2">The sequence shown here is derived from an EMBL/GenBank/DDBJ whole genome shotgun (WGS) entry which is preliminary data.</text>
</comment>
<reference evidence="2 3" key="1">
    <citation type="submission" date="2020-08" db="EMBL/GenBank/DDBJ databases">
        <title>Novel species isolated from subtropical streams in China.</title>
        <authorList>
            <person name="Lu H."/>
        </authorList>
    </citation>
    <scope>NUCLEOTIDE SEQUENCE [LARGE SCALE GENOMIC DNA]</scope>
    <source>
        <strain evidence="2 3">CCTCC AB 2015119</strain>
    </source>
</reference>
<dbReference type="RefSeq" id="WP_190481070.1">
    <property type="nucleotide sequence ID" value="NZ_JACOFT010000007.1"/>
</dbReference>
<name>A0ABR6XK21_9BURK</name>
<feature type="compositionally biased region" description="Polar residues" evidence="1">
    <location>
        <begin position="68"/>
        <end position="78"/>
    </location>
</feature>
<evidence type="ECO:0000313" key="3">
    <source>
        <dbReference type="Proteomes" id="UP000637632"/>
    </source>
</evidence>
<gene>
    <name evidence="2" type="ORF">H8K26_16780</name>
</gene>
<keyword evidence="3" id="KW-1185">Reference proteome</keyword>
<sequence>MTEKIKATYKVRNIDIKHDDQVYPEGSTIELDGDAAGALSKWLEPIAEEAKSSAKKDSGAKTSKDSAPQGNPNNKDKA</sequence>
<accession>A0ABR6XK21</accession>